<evidence type="ECO:0000256" key="1">
    <source>
        <dbReference type="ARBA" id="ARBA00022603"/>
    </source>
</evidence>
<keyword evidence="2 5" id="KW-0808">Transferase</keyword>
<feature type="binding site" evidence="6">
    <location>
        <position position="155"/>
    </location>
    <ligand>
        <name>S-adenosyl-L-methionine</name>
        <dbReference type="ChEBI" id="CHEBI:59789"/>
    </ligand>
</feature>
<evidence type="ECO:0000313" key="9">
    <source>
        <dbReference type="EMBL" id="SFV73271.1"/>
    </source>
</evidence>
<dbReference type="AlphaFoldDB" id="A0A1K1LEY4"/>
<dbReference type="GO" id="GO:0031515">
    <property type="term" value="C:tRNA (m1A) methyltransferase complex"/>
    <property type="evidence" value="ECO:0007669"/>
    <property type="project" value="UniProtKB-UniRule"/>
</dbReference>
<reference evidence="10" key="1">
    <citation type="submission" date="2016-10" db="EMBL/GenBank/DDBJ databases">
        <authorList>
            <person name="Wegmann U."/>
        </authorList>
    </citation>
    <scope>NUCLEOTIDE SEQUENCE [LARGE SCALE GENOMIC DNA]</scope>
</reference>
<keyword evidence="4 5" id="KW-0819">tRNA processing</keyword>
<dbReference type="GO" id="GO:0030488">
    <property type="term" value="P:tRNA methylation"/>
    <property type="evidence" value="ECO:0007669"/>
    <property type="project" value="InterPro"/>
</dbReference>
<keyword evidence="10" id="KW-1185">Reference proteome</keyword>
<evidence type="ECO:0000256" key="4">
    <source>
        <dbReference type="ARBA" id="ARBA00022694"/>
    </source>
</evidence>
<gene>
    <name evidence="9" type="ORF">DESPIGER_1426</name>
</gene>
<keyword evidence="1 5" id="KW-0489">Methyltransferase</keyword>
<sequence>MIPYGSLVVYVTPNKDRRYIKRLEEGQDWHSNDGVLSAEAVHDASFGSEVRTSLDIPIRVLEATLHDRLKGLKRQTQIIYPKDIAYICLRLGAGPGRTIIEAGCGSGGLTTGLSWFCGPTGRVVSHEAREEFMKLARRNLEWAGVGDNVEIVHRDIADGFCIDNADALFLDVRTPWEYLDHAVKAVKPGATFGFLVPTVDQVSKLLMGLEKGPFADIEVCEILMRNWKPVADRLRPEDRMNAHTGFLIFCRHQERSADFEYSRPLGTRQRKQEAARQARLAESGANPYDDGETAGDDE</sequence>
<evidence type="ECO:0000256" key="5">
    <source>
        <dbReference type="PIRNR" id="PIRNR017269"/>
    </source>
</evidence>
<evidence type="ECO:0000256" key="2">
    <source>
        <dbReference type="ARBA" id="ARBA00022679"/>
    </source>
</evidence>
<evidence type="ECO:0000256" key="7">
    <source>
        <dbReference type="SAM" id="MobiDB-lite"/>
    </source>
</evidence>
<dbReference type="Pfam" id="PF08704">
    <property type="entry name" value="GCD14"/>
    <property type="match status" value="1"/>
</dbReference>
<dbReference type="InterPro" id="IPR049470">
    <property type="entry name" value="TRM61_C"/>
</dbReference>
<dbReference type="GO" id="GO:0160107">
    <property type="term" value="F:tRNA (adenine(58)-N1)-methyltransferase activity"/>
    <property type="evidence" value="ECO:0007669"/>
    <property type="project" value="UniProtKB-EC"/>
</dbReference>
<feature type="binding site" evidence="6">
    <location>
        <begin position="106"/>
        <end position="109"/>
    </location>
    <ligand>
        <name>S-adenosyl-L-methionine</name>
        <dbReference type="ChEBI" id="CHEBI:59789"/>
    </ligand>
</feature>
<dbReference type="EC" id="2.1.1.220" evidence="5"/>
<evidence type="ECO:0000313" key="10">
    <source>
        <dbReference type="Proteomes" id="UP000186323"/>
    </source>
</evidence>
<dbReference type="RefSeq" id="WP_072334820.1">
    <property type="nucleotide sequence ID" value="NZ_CALUWT010000003.1"/>
</dbReference>
<dbReference type="CDD" id="cd02440">
    <property type="entry name" value="AdoMet_MTases"/>
    <property type="match status" value="1"/>
</dbReference>
<proteinExistence type="inferred from homology"/>
<dbReference type="PANTHER" id="PTHR12133:SF1">
    <property type="entry name" value="TRNA (ADENINE(58)-N(1))-METHYLTRANSFERASE, MITOCHONDRIAL"/>
    <property type="match status" value="1"/>
</dbReference>
<feature type="domain" description="tRNA (adenine(58)-N(1))-methyltransferase catalytic subunit TRM61 C-terminal" evidence="8">
    <location>
        <begin position="71"/>
        <end position="238"/>
    </location>
</feature>
<protein>
    <recommendedName>
        <fullName evidence="5">tRNA (adenine(58)-N(1))-methyltransferase TrmI</fullName>
        <ecNumber evidence="5">2.1.1.220</ecNumber>
    </recommendedName>
</protein>
<evidence type="ECO:0000256" key="3">
    <source>
        <dbReference type="ARBA" id="ARBA00022691"/>
    </source>
</evidence>
<dbReference type="OrthoDB" id="9781391at2"/>
<comment type="function">
    <text evidence="5">Catalyzes the S-adenosyl-L-methionine-dependent formation of N(1)-methyladenine at position 58 (m1A58) in tRNA.</text>
</comment>
<dbReference type="KEGG" id="dpg:DESPIGER_1426"/>
<dbReference type="Gene3D" id="3.40.50.150">
    <property type="entry name" value="Vaccinia Virus protein VP39"/>
    <property type="match status" value="1"/>
</dbReference>
<feature type="region of interest" description="Disordered" evidence="7">
    <location>
        <begin position="261"/>
        <end position="298"/>
    </location>
</feature>
<comment type="catalytic activity">
    <reaction evidence="5">
        <text>adenosine(58) in tRNA + S-adenosyl-L-methionine = N(1)-methyladenosine(58) in tRNA + S-adenosyl-L-homocysteine + H(+)</text>
        <dbReference type="Rhea" id="RHEA:43152"/>
        <dbReference type="Rhea" id="RHEA-COMP:10365"/>
        <dbReference type="Rhea" id="RHEA-COMP:10366"/>
        <dbReference type="ChEBI" id="CHEBI:15378"/>
        <dbReference type="ChEBI" id="CHEBI:57856"/>
        <dbReference type="ChEBI" id="CHEBI:59789"/>
        <dbReference type="ChEBI" id="CHEBI:74411"/>
        <dbReference type="ChEBI" id="CHEBI:74491"/>
        <dbReference type="EC" id="2.1.1.220"/>
    </reaction>
</comment>
<dbReference type="SUPFAM" id="SSF53335">
    <property type="entry name" value="S-adenosyl-L-methionine-dependent methyltransferases"/>
    <property type="match status" value="1"/>
</dbReference>
<evidence type="ECO:0000259" key="8">
    <source>
        <dbReference type="Pfam" id="PF08704"/>
    </source>
</evidence>
<dbReference type="InterPro" id="IPR014816">
    <property type="entry name" value="tRNA_MeTrfase_Gcd14"/>
</dbReference>
<feature type="binding site" evidence="6">
    <location>
        <position position="127"/>
    </location>
    <ligand>
        <name>S-adenosyl-L-methionine</name>
        <dbReference type="ChEBI" id="CHEBI:59789"/>
    </ligand>
</feature>
<evidence type="ECO:0000256" key="6">
    <source>
        <dbReference type="PIRSR" id="PIRSR017269-1"/>
    </source>
</evidence>
<name>A0A1K1LEY4_9BACT</name>
<feature type="binding site" evidence="6">
    <location>
        <position position="171"/>
    </location>
    <ligand>
        <name>S-adenosyl-L-methionine</name>
        <dbReference type="ChEBI" id="CHEBI:59789"/>
    </ligand>
</feature>
<keyword evidence="3 5" id="KW-0949">S-adenosyl-L-methionine</keyword>
<dbReference type="EMBL" id="LT630450">
    <property type="protein sequence ID" value="SFV73271.1"/>
    <property type="molecule type" value="Genomic_DNA"/>
</dbReference>
<organism evidence="9 10">
    <name type="scientific">Desulfovibrio piger</name>
    <dbReference type="NCBI Taxonomy" id="901"/>
    <lineage>
        <taxon>Bacteria</taxon>
        <taxon>Pseudomonadati</taxon>
        <taxon>Thermodesulfobacteriota</taxon>
        <taxon>Desulfovibrionia</taxon>
        <taxon>Desulfovibrionales</taxon>
        <taxon>Desulfovibrionaceae</taxon>
        <taxon>Desulfovibrio</taxon>
    </lineage>
</organism>
<comment type="similarity">
    <text evidence="5">Belongs to the class I-like SAM-binding methyltransferase superfamily. TRM61 family.</text>
</comment>
<dbReference type="Proteomes" id="UP000186323">
    <property type="component" value="Chromosome I"/>
</dbReference>
<comment type="subunit">
    <text evidence="5">Homotetramer composed of a dimer of dimers.</text>
</comment>
<dbReference type="PIRSF" id="PIRSF017269">
    <property type="entry name" value="GCD14"/>
    <property type="match status" value="1"/>
</dbReference>
<feature type="compositionally biased region" description="Acidic residues" evidence="7">
    <location>
        <begin position="289"/>
        <end position="298"/>
    </location>
</feature>
<dbReference type="PROSITE" id="PS51620">
    <property type="entry name" value="SAM_TRM61"/>
    <property type="match status" value="1"/>
</dbReference>
<dbReference type="Gene3D" id="3.10.330.20">
    <property type="match status" value="1"/>
</dbReference>
<dbReference type="InterPro" id="IPR029063">
    <property type="entry name" value="SAM-dependent_MTases_sf"/>
</dbReference>
<accession>A0A1K1LEY4</accession>
<dbReference type="PANTHER" id="PTHR12133">
    <property type="entry name" value="TRNA (ADENINE(58)-N(1))-METHYLTRANSFERASE"/>
    <property type="match status" value="1"/>
</dbReference>